<keyword evidence="5" id="KW-0812">Transmembrane</keyword>
<evidence type="ECO:0000256" key="10">
    <source>
        <dbReference type="ARBA" id="ARBA00023186"/>
    </source>
</evidence>
<evidence type="ECO:0000256" key="12">
    <source>
        <dbReference type="ARBA" id="ARBA00031542"/>
    </source>
</evidence>
<evidence type="ECO:0000256" key="9">
    <source>
        <dbReference type="ARBA" id="ARBA00023136"/>
    </source>
</evidence>
<keyword evidence="15" id="KW-1185">Reference proteome</keyword>
<reference evidence="14 15" key="1">
    <citation type="submission" date="2023-01" db="EMBL/GenBank/DDBJ databases">
        <title>Novel species of the genus Vogesella isolated from rivers.</title>
        <authorList>
            <person name="Lu H."/>
        </authorList>
    </citation>
    <scope>NUCLEOTIDE SEQUENCE [LARGE SCALE GENOMIC DNA]</scope>
    <source>
        <strain evidence="14 15">DC21W</strain>
    </source>
</reference>
<proteinExistence type="inferred from homology"/>
<keyword evidence="7" id="KW-1133">Transmembrane helix</keyword>
<evidence type="ECO:0000256" key="7">
    <source>
        <dbReference type="ARBA" id="ARBA00022989"/>
    </source>
</evidence>
<comment type="subcellular location">
    <subcellularLocation>
        <location evidence="1">Cell inner membrane</location>
        <topology evidence="1">Single-pass membrane protein</topology>
        <orientation evidence="1">Periplasmic side</orientation>
    </subcellularLocation>
</comment>
<dbReference type="SUPFAM" id="SSF158855">
    <property type="entry name" value="Lipase chaperone-like"/>
    <property type="match status" value="1"/>
</dbReference>
<gene>
    <name evidence="14" type="ORF">PQU95_13935</name>
</gene>
<keyword evidence="10" id="KW-0143">Chaperone</keyword>
<evidence type="ECO:0000313" key="14">
    <source>
        <dbReference type="EMBL" id="MDC7718312.1"/>
    </source>
</evidence>
<keyword evidence="6" id="KW-0442">Lipid degradation</keyword>
<evidence type="ECO:0000256" key="5">
    <source>
        <dbReference type="ARBA" id="ARBA00022692"/>
    </source>
</evidence>
<evidence type="ECO:0000256" key="3">
    <source>
        <dbReference type="ARBA" id="ARBA00022475"/>
    </source>
</evidence>
<comment type="caution">
    <text evidence="14">The sequence shown here is derived from an EMBL/GenBank/DDBJ whole genome shotgun (WGS) entry which is preliminary data.</text>
</comment>
<keyword evidence="8" id="KW-0443">Lipid metabolism</keyword>
<evidence type="ECO:0000256" key="8">
    <source>
        <dbReference type="ARBA" id="ARBA00023098"/>
    </source>
</evidence>
<evidence type="ECO:0000256" key="13">
    <source>
        <dbReference type="SAM" id="Coils"/>
    </source>
</evidence>
<evidence type="ECO:0000256" key="2">
    <source>
        <dbReference type="ARBA" id="ARBA00010358"/>
    </source>
</evidence>
<feature type="coiled-coil region" evidence="13">
    <location>
        <begin position="173"/>
        <end position="200"/>
    </location>
</feature>
<comment type="similarity">
    <text evidence="2">Belongs to the lipase chaperone family.</text>
</comment>
<evidence type="ECO:0000256" key="1">
    <source>
        <dbReference type="ARBA" id="ARBA00004383"/>
    </source>
</evidence>
<keyword evidence="13" id="KW-0175">Coiled coil</keyword>
<dbReference type="Pfam" id="PF03280">
    <property type="entry name" value="Lipase_chap"/>
    <property type="match status" value="1"/>
</dbReference>
<dbReference type="RefSeq" id="WP_272752567.1">
    <property type="nucleotide sequence ID" value="NZ_JAQQLF010000017.1"/>
</dbReference>
<accession>A0ABT5J0J1</accession>
<name>A0ABT5J0J1_9NEIS</name>
<dbReference type="Proteomes" id="UP001219956">
    <property type="component" value="Unassembled WGS sequence"/>
</dbReference>
<evidence type="ECO:0000256" key="4">
    <source>
        <dbReference type="ARBA" id="ARBA00022519"/>
    </source>
</evidence>
<organism evidence="14 15">
    <name type="scientific">Vogesella aquatica</name>
    <dbReference type="NCBI Taxonomy" id="2984206"/>
    <lineage>
        <taxon>Bacteria</taxon>
        <taxon>Pseudomonadati</taxon>
        <taxon>Pseudomonadota</taxon>
        <taxon>Betaproteobacteria</taxon>
        <taxon>Neisseriales</taxon>
        <taxon>Chromobacteriaceae</taxon>
        <taxon>Vogesella</taxon>
    </lineage>
</organism>
<evidence type="ECO:0000256" key="11">
    <source>
        <dbReference type="ARBA" id="ARBA00030948"/>
    </source>
</evidence>
<sequence>MVGHRKAWLLLPVLLLVGAWWWPGGDGPLSAQEEVFAPSLRQTAVDGLAGAAGSSVMTRLQLKALFDYYLSTLGERSLDDIRHEILLQLEKRLSGPALADAQDLLRRYLGYQHALADLGKGMAGQAQTLDTMAARLQAVQQTRSRYFGAQEIAELFGHADVLDRFVLQRTQIMQRADLSAAEKQKQIAQLEAGLPAQQQQWRRQATRHITLAESEQALLQQGGSASDLQALRAAEVGPEAAERLAAVDRENQAWNARLVQWKLQRQAIASDVALSPAQRQQAEQALQQKLFSETEQRRLLAYQ</sequence>
<protein>
    <recommendedName>
        <fullName evidence="11">Lipase helper protein</fullName>
    </recommendedName>
    <alternativeName>
        <fullName evidence="12">Lipase modulator</fullName>
    </alternativeName>
</protein>
<keyword evidence="4" id="KW-0997">Cell inner membrane</keyword>
<dbReference type="EMBL" id="JAQQLF010000017">
    <property type="protein sequence ID" value="MDC7718312.1"/>
    <property type="molecule type" value="Genomic_DNA"/>
</dbReference>
<evidence type="ECO:0000256" key="6">
    <source>
        <dbReference type="ARBA" id="ARBA00022963"/>
    </source>
</evidence>
<keyword evidence="3" id="KW-1003">Cell membrane</keyword>
<evidence type="ECO:0000313" key="15">
    <source>
        <dbReference type="Proteomes" id="UP001219956"/>
    </source>
</evidence>
<dbReference type="InterPro" id="IPR004961">
    <property type="entry name" value="Lipase_chaperone"/>
</dbReference>
<keyword evidence="9" id="KW-0472">Membrane</keyword>